<dbReference type="EC" id="3.5.4.12" evidence="7"/>
<dbReference type="EMBL" id="JAGRRH010000089">
    <property type="protein sequence ID" value="KAG7337278.1"/>
    <property type="molecule type" value="Genomic_DNA"/>
</dbReference>
<evidence type="ECO:0000256" key="4">
    <source>
        <dbReference type="ARBA" id="ARBA00022727"/>
    </source>
</evidence>
<dbReference type="PANTHER" id="PTHR11086">
    <property type="entry name" value="DEOXYCYTIDYLATE DEAMINASE-RELATED"/>
    <property type="match status" value="1"/>
</dbReference>
<evidence type="ECO:0000313" key="12">
    <source>
        <dbReference type="EMBL" id="KAG7363473.1"/>
    </source>
</evidence>
<dbReference type="PROSITE" id="PS51747">
    <property type="entry name" value="CYT_DCMP_DEAMINASES_2"/>
    <property type="match status" value="2"/>
</dbReference>
<dbReference type="Pfam" id="PF00383">
    <property type="entry name" value="dCMP_cyt_deam_1"/>
    <property type="match status" value="2"/>
</dbReference>
<dbReference type="PANTHER" id="PTHR11086:SF18">
    <property type="entry name" value="DEOXYCYTIDYLATE DEAMINASE"/>
    <property type="match status" value="1"/>
</dbReference>
<keyword evidence="3" id="KW-0479">Metal-binding</keyword>
<feature type="domain" description="CMP/dCMP-type deaminase" evidence="10">
    <location>
        <begin position="113"/>
        <end position="255"/>
    </location>
</feature>
<evidence type="ECO:0000256" key="9">
    <source>
        <dbReference type="SAM" id="MobiDB-lite"/>
    </source>
</evidence>
<feature type="region of interest" description="Disordered" evidence="9">
    <location>
        <begin position="516"/>
        <end position="542"/>
    </location>
</feature>
<reference evidence="11" key="1">
    <citation type="journal article" date="2021" name="Sci. Rep.">
        <title>Diploid genomic architecture of Nitzschia inconspicua, an elite biomass production diatom.</title>
        <authorList>
            <person name="Oliver A."/>
            <person name="Podell S."/>
            <person name="Pinowska A."/>
            <person name="Traller J.C."/>
            <person name="Smith S.R."/>
            <person name="McClure R."/>
            <person name="Beliaev A."/>
            <person name="Bohutskyi P."/>
            <person name="Hill E.A."/>
            <person name="Rabines A."/>
            <person name="Zheng H."/>
            <person name="Allen L.Z."/>
            <person name="Kuo A."/>
            <person name="Grigoriev I.V."/>
            <person name="Allen A.E."/>
            <person name="Hazlebeck D."/>
            <person name="Allen E.E."/>
        </authorList>
    </citation>
    <scope>NUCLEOTIDE SEQUENCE</scope>
    <source>
        <strain evidence="11">Hildebrandi</strain>
    </source>
</reference>
<evidence type="ECO:0000256" key="7">
    <source>
        <dbReference type="ARBA" id="ARBA00038938"/>
    </source>
</evidence>
<dbReference type="GO" id="GO:0004132">
    <property type="term" value="F:dCMP deaminase activity"/>
    <property type="evidence" value="ECO:0007669"/>
    <property type="project" value="UniProtKB-EC"/>
</dbReference>
<feature type="compositionally biased region" description="Polar residues" evidence="9">
    <location>
        <begin position="313"/>
        <end position="326"/>
    </location>
</feature>
<dbReference type="AlphaFoldDB" id="A0A9K3K6K2"/>
<feature type="domain" description="CMP/dCMP-type deaminase" evidence="10">
    <location>
        <begin position="360"/>
        <end position="492"/>
    </location>
</feature>
<evidence type="ECO:0000256" key="1">
    <source>
        <dbReference type="ARBA" id="ARBA00001947"/>
    </source>
</evidence>
<gene>
    <name evidence="11" type="ORF">IV203_006816</name>
    <name evidence="12" type="ORF">IV203_026834</name>
</gene>
<dbReference type="InterPro" id="IPR015517">
    <property type="entry name" value="dCMP_deaminase-rel"/>
</dbReference>
<feature type="region of interest" description="Disordered" evidence="9">
    <location>
        <begin position="304"/>
        <end position="326"/>
    </location>
</feature>
<dbReference type="InterPro" id="IPR035105">
    <property type="entry name" value="Deoxycytidylate_deaminase_dom"/>
</dbReference>
<accession>A0A9K3K6K2</accession>
<dbReference type="InterPro" id="IPR016192">
    <property type="entry name" value="APOBEC/CMP_deaminase_Zn-bd"/>
</dbReference>
<dbReference type="InterPro" id="IPR002125">
    <property type="entry name" value="CMP_dCMP_dom"/>
</dbReference>
<dbReference type="GO" id="GO:0008270">
    <property type="term" value="F:zinc ion binding"/>
    <property type="evidence" value="ECO:0007669"/>
    <property type="project" value="InterPro"/>
</dbReference>
<proteinExistence type="inferred from homology"/>
<keyword evidence="13" id="KW-1185">Reference proteome</keyword>
<comment type="caution">
    <text evidence="11">The sequence shown here is derived from an EMBL/GenBank/DDBJ whole genome shotgun (WGS) entry which is preliminary data.</text>
</comment>
<keyword evidence="4" id="KW-0545">Nucleotide biosynthesis</keyword>
<dbReference type="Proteomes" id="UP000693970">
    <property type="component" value="Unassembled WGS sequence"/>
</dbReference>
<evidence type="ECO:0000259" key="10">
    <source>
        <dbReference type="PROSITE" id="PS51747"/>
    </source>
</evidence>
<reference evidence="11" key="2">
    <citation type="submission" date="2021-04" db="EMBL/GenBank/DDBJ databases">
        <authorList>
            <person name="Podell S."/>
        </authorList>
    </citation>
    <scope>NUCLEOTIDE SEQUENCE</scope>
    <source>
        <strain evidence="11">Hildebrandi</strain>
    </source>
</reference>
<dbReference type="CDD" id="cd01286">
    <property type="entry name" value="deoxycytidylate_deaminase"/>
    <property type="match status" value="1"/>
</dbReference>
<dbReference type="EMBL" id="JAGRRH010000010">
    <property type="protein sequence ID" value="KAG7363473.1"/>
    <property type="molecule type" value="Genomic_DNA"/>
</dbReference>
<keyword evidence="5" id="KW-0378">Hydrolase</keyword>
<comment type="similarity">
    <text evidence="2">Belongs to the cytidine and deoxycytidylate deaminase family.</text>
</comment>
<dbReference type="PROSITE" id="PS00903">
    <property type="entry name" value="CYT_DCMP_DEAMINASES_1"/>
    <property type="match status" value="1"/>
</dbReference>
<evidence type="ECO:0000313" key="13">
    <source>
        <dbReference type="Proteomes" id="UP000693970"/>
    </source>
</evidence>
<evidence type="ECO:0000256" key="6">
    <source>
        <dbReference type="ARBA" id="ARBA00022833"/>
    </source>
</evidence>
<evidence type="ECO:0000256" key="5">
    <source>
        <dbReference type="ARBA" id="ARBA00022801"/>
    </source>
</evidence>
<dbReference type="GO" id="GO:0009165">
    <property type="term" value="P:nucleotide biosynthetic process"/>
    <property type="evidence" value="ECO:0007669"/>
    <property type="project" value="UniProtKB-KW"/>
</dbReference>
<feature type="compositionally biased region" description="Acidic residues" evidence="9">
    <location>
        <begin position="522"/>
        <end position="542"/>
    </location>
</feature>
<evidence type="ECO:0000256" key="2">
    <source>
        <dbReference type="ARBA" id="ARBA00006576"/>
    </source>
</evidence>
<dbReference type="OrthoDB" id="6710946at2759"/>
<evidence type="ECO:0000313" key="11">
    <source>
        <dbReference type="EMBL" id="KAG7337278.1"/>
    </source>
</evidence>
<evidence type="ECO:0000256" key="3">
    <source>
        <dbReference type="ARBA" id="ARBA00022723"/>
    </source>
</evidence>
<organism evidence="11 13">
    <name type="scientific">Nitzschia inconspicua</name>
    <dbReference type="NCBI Taxonomy" id="303405"/>
    <lineage>
        <taxon>Eukaryota</taxon>
        <taxon>Sar</taxon>
        <taxon>Stramenopiles</taxon>
        <taxon>Ochrophyta</taxon>
        <taxon>Bacillariophyta</taxon>
        <taxon>Bacillariophyceae</taxon>
        <taxon>Bacillariophycidae</taxon>
        <taxon>Bacillariales</taxon>
        <taxon>Bacillariaceae</taxon>
        <taxon>Nitzschia</taxon>
    </lineage>
</organism>
<keyword evidence="6" id="KW-0862">Zinc</keyword>
<feature type="region of interest" description="Disordered" evidence="9">
    <location>
        <begin position="1"/>
        <end position="63"/>
    </location>
</feature>
<comment type="cofactor">
    <cofactor evidence="1">
        <name>Zn(2+)</name>
        <dbReference type="ChEBI" id="CHEBI:29105"/>
    </cofactor>
</comment>
<protein>
    <recommendedName>
        <fullName evidence="8">dCMP deaminase</fullName>
        <ecNumber evidence="7">3.5.4.12</ecNumber>
    </recommendedName>
    <alternativeName>
        <fullName evidence="8">dCMP deaminase</fullName>
    </alternativeName>
</protein>
<dbReference type="FunFam" id="3.40.140.10:FF:000021">
    <property type="entry name" value="Deoxycytidylate deaminase"/>
    <property type="match status" value="1"/>
</dbReference>
<name>A0A9K3K6K2_9STRA</name>
<feature type="compositionally biased region" description="Polar residues" evidence="9">
    <location>
        <begin position="1"/>
        <end position="12"/>
    </location>
</feature>
<dbReference type="GO" id="GO:0005737">
    <property type="term" value="C:cytoplasm"/>
    <property type="evidence" value="ECO:0007669"/>
    <property type="project" value="TreeGrafter"/>
</dbReference>
<sequence>MSHSDVPSSTTKRLLPAFESQNHNNNNNHKDISEGSEAVNVEWSSDSTTPRPKKHTKFTSTNLDIKEAKETTRFPHETPIGKYLSLSRLPPKVSQDEDVEVVTVTPKRQGYLDWDDYFLGIAILSSKRSKDPDHAEGACIVDQQNRIVAIGYSGFPKGCPDTIFPWVDFQKGKQSNNDNETVPWLHSKQPFLCPAITNAILNKCSPDVAGCRLYVMEFPTADCVKVMIQSGIRELVILKPAKNSSSNHRDKTSSLSDANVGVVSDDEQASRIMLEMANIHVRYHKPAIPSLTLDFSVPKQDEPNNHSIDACCSSKTQSSNPSSDDSYTLEEQTAITILQEEADYDATTVSDNGRRHDYLTWDEYFMSVAFLTAQRSKDPNTQVGACIVDDEHRIIGLGYNGMPRGLSDDAMPWSRDTSNPPIFNKYLYVTHAEVNAILNKGSANVKGSTIYVALFPCENCAKMIIQSGIRRVIYLSDRYHDTDGCRASRIMFKCANVELVQWTPSQTELTILYDGDMSAHQEEEEEDDDDDDDEDYDVVGNK</sequence>
<evidence type="ECO:0000256" key="8">
    <source>
        <dbReference type="ARBA" id="ARBA00041763"/>
    </source>
</evidence>